<dbReference type="AlphaFoldDB" id="A0A6L5YJ45"/>
<evidence type="ECO:0000256" key="3">
    <source>
        <dbReference type="ARBA" id="ARBA00022694"/>
    </source>
</evidence>
<keyword evidence="2 9" id="KW-0808">Transferase</keyword>
<organism evidence="13 14">
    <name type="scientific">Waltera intestinalis</name>
    <dbReference type="NCBI Taxonomy" id="2606635"/>
    <lineage>
        <taxon>Bacteria</taxon>
        <taxon>Bacillati</taxon>
        <taxon>Bacillota</taxon>
        <taxon>Clostridia</taxon>
        <taxon>Lachnospirales</taxon>
        <taxon>Lachnospiraceae</taxon>
        <taxon>Waltera</taxon>
    </lineage>
</organism>
<evidence type="ECO:0000259" key="12">
    <source>
        <dbReference type="Pfam" id="PF13735"/>
    </source>
</evidence>
<dbReference type="GO" id="GO:0046872">
    <property type="term" value="F:metal ion binding"/>
    <property type="evidence" value="ECO:0007669"/>
    <property type="project" value="UniProtKB-KW"/>
</dbReference>
<dbReference type="Gene3D" id="3.30.460.10">
    <property type="entry name" value="Beta Polymerase, domain 2"/>
    <property type="match status" value="1"/>
</dbReference>
<evidence type="ECO:0000256" key="1">
    <source>
        <dbReference type="ARBA" id="ARBA00001946"/>
    </source>
</evidence>
<protein>
    <submittedName>
        <fullName evidence="13">CCA tRNA nucleotidyltransferase</fullName>
        <ecNumber evidence="13">2.7.7.72</ecNumber>
    </submittedName>
</protein>
<evidence type="ECO:0000256" key="9">
    <source>
        <dbReference type="RuleBase" id="RU003953"/>
    </source>
</evidence>
<dbReference type="NCBIfam" id="NF009814">
    <property type="entry name" value="PRK13299.1"/>
    <property type="match status" value="1"/>
</dbReference>
<dbReference type="InterPro" id="IPR043519">
    <property type="entry name" value="NT_sf"/>
</dbReference>
<keyword evidence="3" id="KW-0819">tRNA processing</keyword>
<keyword evidence="6" id="KW-0547">Nucleotide-binding</keyword>
<dbReference type="EMBL" id="VUMU01000006">
    <property type="protein sequence ID" value="MST57968.1"/>
    <property type="molecule type" value="Genomic_DNA"/>
</dbReference>
<dbReference type="InterPro" id="IPR002646">
    <property type="entry name" value="PolA_pol_head_dom"/>
</dbReference>
<dbReference type="PANTHER" id="PTHR46173:SF1">
    <property type="entry name" value="CCA TRNA NUCLEOTIDYLTRANSFERASE 1, MITOCHONDRIAL"/>
    <property type="match status" value="1"/>
</dbReference>
<dbReference type="InterPro" id="IPR050264">
    <property type="entry name" value="Bact_CCA-adding_enz_type3_sf"/>
</dbReference>
<feature type="domain" description="tRNA nucleotidyltransferase/poly(A) polymerase RNA and SrmB- binding" evidence="11">
    <location>
        <begin position="170"/>
        <end position="231"/>
    </location>
</feature>
<dbReference type="Pfam" id="PF13735">
    <property type="entry name" value="tRNA_NucTran2_2"/>
    <property type="match status" value="1"/>
</dbReference>
<feature type="domain" description="Poly A polymerase head" evidence="10">
    <location>
        <begin position="23"/>
        <end position="143"/>
    </location>
</feature>
<dbReference type="InterPro" id="IPR006675">
    <property type="entry name" value="HDIG_dom"/>
</dbReference>
<accession>A0A6L5YJ45</accession>
<evidence type="ECO:0000256" key="8">
    <source>
        <dbReference type="ARBA" id="ARBA00022884"/>
    </source>
</evidence>
<dbReference type="Pfam" id="PF12627">
    <property type="entry name" value="PolyA_pol_RNAbd"/>
    <property type="match status" value="1"/>
</dbReference>
<comment type="cofactor">
    <cofactor evidence="1">
        <name>Mg(2+)</name>
        <dbReference type="ChEBI" id="CHEBI:18420"/>
    </cofactor>
</comment>
<name>A0A6L5YJ45_9FIRM</name>
<comment type="caution">
    <text evidence="13">The sequence shown here is derived from an EMBL/GenBank/DDBJ whole genome shotgun (WGS) entry which is preliminary data.</text>
</comment>
<evidence type="ECO:0000259" key="11">
    <source>
        <dbReference type="Pfam" id="PF12627"/>
    </source>
</evidence>
<keyword evidence="8 9" id="KW-0694">RNA-binding</keyword>
<dbReference type="SUPFAM" id="SSF81301">
    <property type="entry name" value="Nucleotidyltransferase"/>
    <property type="match status" value="1"/>
</dbReference>
<dbReference type="PANTHER" id="PTHR46173">
    <property type="entry name" value="CCA TRNA NUCLEOTIDYLTRANSFERASE 1, MITOCHONDRIAL"/>
    <property type="match status" value="1"/>
</dbReference>
<dbReference type="GO" id="GO:0008033">
    <property type="term" value="P:tRNA processing"/>
    <property type="evidence" value="ECO:0007669"/>
    <property type="project" value="UniProtKB-KW"/>
</dbReference>
<feature type="domain" description="CCA-adding enzyme C-terminal" evidence="12">
    <location>
        <begin position="295"/>
        <end position="440"/>
    </location>
</feature>
<gene>
    <name evidence="13" type="ORF">FYJ59_06880</name>
</gene>
<proteinExistence type="inferred from homology"/>
<dbReference type="SUPFAM" id="SSF81891">
    <property type="entry name" value="Poly A polymerase C-terminal region-like"/>
    <property type="match status" value="1"/>
</dbReference>
<keyword evidence="5" id="KW-0479">Metal-binding</keyword>
<dbReference type="CDD" id="cd05398">
    <property type="entry name" value="NT_ClassII-CCAase"/>
    <property type="match status" value="1"/>
</dbReference>
<sequence>MQIQIPEKAKYIIETIQAAGFEAYVVGGCVRDSILGRCPEDWDITTSARPEQVKALFRRTIDTGIQHGTVTVMLDKEGFEVTTYRVDGKYEDSRHPREVTFTPNLEEDLKRRDFTINAMAYNETEGLIDIFGGLEDIGAKLIRCVGNPEERFGEDALRIMRAIRFSAQLGYEIHEDTEAAIRKLAPTLQKISAERIQMELTKLLISPHPDTLRDAYDMGVTKVILPEFDAMMETPQKHKHHKYNVGEHTLHALIEIAPEKNLRYAMLLHDIGKPETLTVDEDGTTHFHGHPAVGEEMARRILRRLRFDNDTVAVVTRLVRYHDYGNDVTPDLRIVRRAVNKIGEDIFPLLLPVRHADILAQSDYLRAEKLENLELWKQLYEEMLEKKQCVSLKTLAVTGRDLIAMGMKPGRELGDMLQKLLELVLEHPEQNTREQLLEKAGELAAGKE</sequence>
<dbReference type="InterPro" id="IPR032828">
    <property type="entry name" value="PolyA_RNA-bd"/>
</dbReference>
<evidence type="ECO:0000256" key="5">
    <source>
        <dbReference type="ARBA" id="ARBA00022723"/>
    </source>
</evidence>
<evidence type="ECO:0000256" key="6">
    <source>
        <dbReference type="ARBA" id="ARBA00022741"/>
    </source>
</evidence>
<reference evidence="13 14" key="1">
    <citation type="submission" date="2019-08" db="EMBL/GenBank/DDBJ databases">
        <title>In-depth cultivation of the pig gut microbiome towards novel bacterial diversity and tailored functional studies.</title>
        <authorList>
            <person name="Wylensek D."/>
            <person name="Hitch T.C.A."/>
            <person name="Clavel T."/>
        </authorList>
    </citation>
    <scope>NUCLEOTIDE SEQUENCE [LARGE SCALE GENOMIC DNA]</scope>
    <source>
        <strain evidence="13 14">WCA3-601-WT-6H</strain>
    </source>
</reference>
<dbReference type="GO" id="GO:0000049">
    <property type="term" value="F:tRNA binding"/>
    <property type="evidence" value="ECO:0007669"/>
    <property type="project" value="TreeGrafter"/>
</dbReference>
<dbReference type="Gene3D" id="1.10.246.80">
    <property type="match status" value="1"/>
</dbReference>
<dbReference type="Proteomes" id="UP000476055">
    <property type="component" value="Unassembled WGS sequence"/>
</dbReference>
<evidence type="ECO:0000313" key="13">
    <source>
        <dbReference type="EMBL" id="MST57968.1"/>
    </source>
</evidence>
<evidence type="ECO:0000313" key="14">
    <source>
        <dbReference type="Proteomes" id="UP000476055"/>
    </source>
</evidence>
<dbReference type="GO" id="GO:0000166">
    <property type="term" value="F:nucleotide binding"/>
    <property type="evidence" value="ECO:0007669"/>
    <property type="project" value="UniProtKB-KW"/>
</dbReference>
<keyword evidence="14" id="KW-1185">Reference proteome</keyword>
<dbReference type="Pfam" id="PF01743">
    <property type="entry name" value="PolyA_pol"/>
    <property type="match status" value="1"/>
</dbReference>
<dbReference type="EC" id="2.7.7.72" evidence="13"/>
<dbReference type="GO" id="GO:0004810">
    <property type="term" value="F:CCA tRNA nucleotidyltransferase activity"/>
    <property type="evidence" value="ECO:0007669"/>
    <property type="project" value="UniProtKB-EC"/>
</dbReference>
<dbReference type="InterPro" id="IPR032810">
    <property type="entry name" value="CCA-adding_enz_C"/>
</dbReference>
<keyword evidence="7" id="KW-0460">Magnesium</keyword>
<dbReference type="Gene3D" id="1.10.3090.10">
    <property type="entry name" value="cca-adding enzyme, domain 2"/>
    <property type="match status" value="1"/>
</dbReference>
<dbReference type="InterPro" id="IPR003607">
    <property type="entry name" value="HD/PDEase_dom"/>
</dbReference>
<evidence type="ECO:0000256" key="7">
    <source>
        <dbReference type="ARBA" id="ARBA00022842"/>
    </source>
</evidence>
<evidence type="ECO:0000259" key="10">
    <source>
        <dbReference type="Pfam" id="PF01743"/>
    </source>
</evidence>
<dbReference type="NCBIfam" id="TIGR00277">
    <property type="entry name" value="HDIG"/>
    <property type="match status" value="1"/>
</dbReference>
<dbReference type="CDD" id="cd00077">
    <property type="entry name" value="HDc"/>
    <property type="match status" value="1"/>
</dbReference>
<comment type="similarity">
    <text evidence="9">Belongs to the tRNA nucleotidyltransferase/poly(A) polymerase family.</text>
</comment>
<dbReference type="RefSeq" id="WP_328597217.1">
    <property type="nucleotide sequence ID" value="NZ_VUMU01000006.1"/>
</dbReference>
<evidence type="ECO:0000256" key="2">
    <source>
        <dbReference type="ARBA" id="ARBA00022679"/>
    </source>
</evidence>
<keyword evidence="4 13" id="KW-0548">Nucleotidyltransferase</keyword>
<evidence type="ECO:0000256" key="4">
    <source>
        <dbReference type="ARBA" id="ARBA00022695"/>
    </source>
</evidence>